<accession>A0A4R0IX95</accession>
<dbReference type="SUPFAM" id="SSF51430">
    <property type="entry name" value="NAD(P)-linked oxidoreductase"/>
    <property type="match status" value="1"/>
</dbReference>
<dbReference type="InterPro" id="IPR023210">
    <property type="entry name" value="NADP_OxRdtase_dom"/>
</dbReference>
<name>A0A4R0IX95_9ACTN</name>
<dbReference type="GO" id="GO:0005829">
    <property type="term" value="C:cytosol"/>
    <property type="evidence" value="ECO:0007669"/>
    <property type="project" value="TreeGrafter"/>
</dbReference>
<dbReference type="InterPro" id="IPR044477">
    <property type="entry name" value="FDH-like"/>
</dbReference>
<dbReference type="PANTHER" id="PTHR42686">
    <property type="entry name" value="GH17980P-RELATED"/>
    <property type="match status" value="1"/>
</dbReference>
<comment type="caution">
    <text evidence="2">The sequence shown here is derived from an EMBL/GenBank/DDBJ whole genome shotgun (WGS) entry which is preliminary data.</text>
</comment>
<protein>
    <submittedName>
        <fullName evidence="2">Aldo/keto reductase</fullName>
    </submittedName>
</protein>
<dbReference type="PANTHER" id="PTHR42686:SF1">
    <property type="entry name" value="GH17980P-RELATED"/>
    <property type="match status" value="1"/>
</dbReference>
<feature type="domain" description="NADP-dependent oxidoreductase" evidence="1">
    <location>
        <begin position="8"/>
        <end position="309"/>
    </location>
</feature>
<dbReference type="RefSeq" id="WP_131498015.1">
    <property type="nucleotide sequence ID" value="NZ_SJKC01000003.1"/>
</dbReference>
<dbReference type="GO" id="GO:0016491">
    <property type="term" value="F:oxidoreductase activity"/>
    <property type="evidence" value="ECO:0007669"/>
    <property type="project" value="InterPro"/>
</dbReference>
<gene>
    <name evidence="2" type="ORF">E0H92_26225</name>
</gene>
<sequence length="326" mass="34440">MIDVPRFGLGCAPLGNLFRQYSEAEADAILDAAWDAGVRHFDTAPHYGLGLSEQRVGRFLATKPRDEYVLSTKVGRLLREDPSWDGAAMAAGGFVVPARLQRVLDYSAAGVRASVEESLARLGLDRVDILYVHDPELSGVPGATESALAALAELRAEGTVAAIGTGSLGIDAQLTTVRTGLADVLMVANRYTLLDQSAVPELVEACDEYGVRIVAAAVFNSGLLASTPSRDARYDYEAVPDEVFARALEIDKVCASYGVDLPAAALQYPLLDPRVISVVAGAAAPDQLRQNLAHLDAPIPPALWQDLAAIGVPPPRGGDTPGLRTS</sequence>
<reference evidence="2 3" key="1">
    <citation type="submission" date="2019-02" db="EMBL/GenBank/DDBJ databases">
        <title>Kribbella capetownensis sp. nov. and Kribbella speibonae sp. nov., isolated from soil.</title>
        <authorList>
            <person name="Curtis S.M."/>
            <person name="Norton I."/>
            <person name="Everest G.J."/>
            <person name="Meyers P.R."/>
        </authorList>
    </citation>
    <scope>NUCLEOTIDE SEQUENCE [LARGE SCALE GENOMIC DNA]</scope>
    <source>
        <strain evidence="2 3">YM55</strain>
    </source>
</reference>
<dbReference type="CDD" id="cd19162">
    <property type="entry name" value="AKR_FDH"/>
    <property type="match status" value="1"/>
</dbReference>
<dbReference type="InterPro" id="IPR020471">
    <property type="entry name" value="AKR"/>
</dbReference>
<evidence type="ECO:0000313" key="2">
    <source>
        <dbReference type="EMBL" id="TCC36168.1"/>
    </source>
</evidence>
<dbReference type="Pfam" id="PF00248">
    <property type="entry name" value="Aldo_ket_red"/>
    <property type="match status" value="1"/>
</dbReference>
<dbReference type="Gene3D" id="3.20.20.100">
    <property type="entry name" value="NADP-dependent oxidoreductase domain"/>
    <property type="match status" value="1"/>
</dbReference>
<evidence type="ECO:0000313" key="3">
    <source>
        <dbReference type="Proteomes" id="UP000294225"/>
    </source>
</evidence>
<proteinExistence type="predicted"/>
<dbReference type="EMBL" id="SJKC01000003">
    <property type="protein sequence ID" value="TCC36168.1"/>
    <property type="molecule type" value="Genomic_DNA"/>
</dbReference>
<organism evidence="2 3">
    <name type="scientific">Kribbella speibonae</name>
    <dbReference type="NCBI Taxonomy" id="1572660"/>
    <lineage>
        <taxon>Bacteria</taxon>
        <taxon>Bacillati</taxon>
        <taxon>Actinomycetota</taxon>
        <taxon>Actinomycetes</taxon>
        <taxon>Propionibacteriales</taxon>
        <taxon>Kribbellaceae</taxon>
        <taxon>Kribbella</taxon>
    </lineage>
</organism>
<evidence type="ECO:0000259" key="1">
    <source>
        <dbReference type="Pfam" id="PF00248"/>
    </source>
</evidence>
<dbReference type="Proteomes" id="UP000294225">
    <property type="component" value="Unassembled WGS sequence"/>
</dbReference>
<dbReference type="InterPro" id="IPR036812">
    <property type="entry name" value="NAD(P)_OxRdtase_dom_sf"/>
</dbReference>
<dbReference type="AlphaFoldDB" id="A0A4R0IX95"/>